<keyword evidence="2" id="KW-1185">Reference proteome</keyword>
<dbReference type="OrthoDB" id="8115792at2"/>
<name>A0A286IH61_9HYPH</name>
<protein>
    <submittedName>
        <fullName evidence="1">Uncharacterized protein</fullName>
    </submittedName>
</protein>
<dbReference type="AlphaFoldDB" id="A0A286IH61"/>
<reference evidence="2" key="1">
    <citation type="submission" date="2017-08" db="EMBL/GenBank/DDBJ databases">
        <authorList>
            <person name="Varghese N."/>
            <person name="Submissions S."/>
        </authorList>
    </citation>
    <scope>NUCLEOTIDE SEQUENCE [LARGE SCALE GENOMIC DNA]</scope>
    <source>
        <strain evidence="2">KCTC 23107</strain>
    </source>
</reference>
<gene>
    <name evidence="1" type="ORF">SAMN05877838_3610</name>
</gene>
<proteinExistence type="predicted"/>
<dbReference type="Proteomes" id="UP000219465">
    <property type="component" value="Unassembled WGS sequence"/>
</dbReference>
<organism evidence="1 2">
    <name type="scientific">Hoeflea halophila</name>
    <dbReference type="NCBI Taxonomy" id="714899"/>
    <lineage>
        <taxon>Bacteria</taxon>
        <taxon>Pseudomonadati</taxon>
        <taxon>Pseudomonadota</taxon>
        <taxon>Alphaproteobacteria</taxon>
        <taxon>Hyphomicrobiales</taxon>
        <taxon>Rhizobiaceae</taxon>
        <taxon>Hoeflea</taxon>
    </lineage>
</organism>
<dbReference type="RefSeq" id="WP_097109148.1">
    <property type="nucleotide sequence ID" value="NZ_OCPC01000006.1"/>
</dbReference>
<evidence type="ECO:0000313" key="2">
    <source>
        <dbReference type="Proteomes" id="UP000219465"/>
    </source>
</evidence>
<accession>A0A286IH61</accession>
<evidence type="ECO:0000313" key="1">
    <source>
        <dbReference type="EMBL" id="SOE18674.1"/>
    </source>
</evidence>
<dbReference type="EMBL" id="OCPC01000006">
    <property type="protein sequence ID" value="SOE18674.1"/>
    <property type="molecule type" value="Genomic_DNA"/>
</dbReference>
<sequence length="95" mass="10628">MTASHRLASLQSIYESKASEIIRMAEDSNIPNRQKQVIYGCLNNMCRISAILYGEISSEPADYDLLEQAAKLDDELVQLRSYVGSQISHRVHTAA</sequence>